<reference evidence="3 4" key="1">
    <citation type="submission" date="2019-07" db="EMBL/GenBank/DDBJ databases">
        <title>Whole genome shotgun sequence of Methylobacterium haplocladii NBRC 107714.</title>
        <authorList>
            <person name="Hosoyama A."/>
            <person name="Uohara A."/>
            <person name="Ohji S."/>
            <person name="Ichikawa N."/>
        </authorList>
    </citation>
    <scope>NUCLEOTIDE SEQUENCE [LARGE SCALE GENOMIC DNA]</scope>
    <source>
        <strain evidence="3 4">NBRC 107714</strain>
    </source>
</reference>
<keyword evidence="3" id="KW-0808">Transferase</keyword>
<evidence type="ECO:0000313" key="3">
    <source>
        <dbReference type="EMBL" id="GEO99552.1"/>
    </source>
</evidence>
<feature type="domain" description="Histidine phosphotransferase ChpT C-terminal" evidence="2">
    <location>
        <begin position="84"/>
        <end position="204"/>
    </location>
</feature>
<proteinExistence type="predicted"/>
<dbReference type="NCBIfam" id="NF046018">
    <property type="entry name" value="HisPtaseChptBrucRhz"/>
    <property type="match status" value="1"/>
</dbReference>
<comment type="caution">
    <text evidence="3">The sequence shown here is derived from an EMBL/GenBank/DDBJ whole genome shotgun (WGS) entry which is preliminary data.</text>
</comment>
<gene>
    <name evidence="3" type="ORF">MHA02_19400</name>
</gene>
<protein>
    <submittedName>
        <fullName evidence="3">Histidine phosphotransferase</fullName>
    </submittedName>
</protein>
<feature type="region of interest" description="Disordered" evidence="1">
    <location>
        <begin position="212"/>
        <end position="243"/>
    </location>
</feature>
<dbReference type="EMBL" id="BJZT01000018">
    <property type="protein sequence ID" value="GEO99552.1"/>
    <property type="molecule type" value="Genomic_DNA"/>
</dbReference>
<dbReference type="Proteomes" id="UP000321258">
    <property type="component" value="Unassembled WGS sequence"/>
</dbReference>
<name>A0A512IPF5_9HYPH</name>
<dbReference type="GO" id="GO:0016740">
    <property type="term" value="F:transferase activity"/>
    <property type="evidence" value="ECO:0007669"/>
    <property type="project" value="UniProtKB-KW"/>
</dbReference>
<dbReference type="OrthoDB" id="9803702at2"/>
<dbReference type="Gene3D" id="3.30.565.10">
    <property type="entry name" value="Histidine kinase-like ATPase, C-terminal domain"/>
    <property type="match status" value="1"/>
</dbReference>
<keyword evidence="4" id="KW-1185">Reference proteome</keyword>
<dbReference type="InterPro" id="IPR036890">
    <property type="entry name" value="HATPase_C_sf"/>
</dbReference>
<dbReference type="Gene3D" id="1.10.287.130">
    <property type="match status" value="1"/>
</dbReference>
<organism evidence="3 4">
    <name type="scientific">Methylobacterium haplocladii</name>
    <dbReference type="NCBI Taxonomy" id="1176176"/>
    <lineage>
        <taxon>Bacteria</taxon>
        <taxon>Pseudomonadati</taxon>
        <taxon>Pseudomonadota</taxon>
        <taxon>Alphaproteobacteria</taxon>
        <taxon>Hyphomicrobiales</taxon>
        <taxon>Methylobacteriaceae</taxon>
        <taxon>Methylobacterium</taxon>
    </lineage>
</organism>
<dbReference type="AlphaFoldDB" id="A0A512IPF5"/>
<evidence type="ECO:0000256" key="1">
    <source>
        <dbReference type="SAM" id="MobiDB-lite"/>
    </source>
</evidence>
<evidence type="ECO:0000259" key="2">
    <source>
        <dbReference type="Pfam" id="PF10090"/>
    </source>
</evidence>
<sequence length="243" mass="25190">MASLTLDALDLSALLCSRVCHDLISPVGAINNGLEVLEDDNDPSMREFALDLIRKSARTASARVQFARIAFGASGSAGAAIDLADAEKLTRNMFADEKPDIAWSAPVALFPKNKVKLLLNLVVISNTAIPRGGLIDVTVTGTGDAPEIVIVAKGSHARIPPHAEELIAGTPEDGAVDSHGILAYYAGLVARAAAMKVTFAIEGDAVTIRAAPTEASVEPAPANAPTSEDDRPSDSEPSDTALA</sequence>
<accession>A0A512IPF5</accession>
<dbReference type="InterPro" id="IPR018762">
    <property type="entry name" value="ChpT_C"/>
</dbReference>
<dbReference type="Pfam" id="PF10090">
    <property type="entry name" value="HPTransfase"/>
    <property type="match status" value="1"/>
</dbReference>
<dbReference type="RefSeq" id="WP_147078432.1">
    <property type="nucleotide sequence ID" value="NZ_BJZT01000018.1"/>
</dbReference>
<evidence type="ECO:0000313" key="4">
    <source>
        <dbReference type="Proteomes" id="UP000321258"/>
    </source>
</evidence>